<dbReference type="InterPro" id="IPR003598">
    <property type="entry name" value="Ig_sub2"/>
</dbReference>
<dbReference type="InterPro" id="IPR013098">
    <property type="entry name" value="Ig_I-set"/>
</dbReference>
<dbReference type="InterPro" id="IPR036179">
    <property type="entry name" value="Ig-like_dom_sf"/>
</dbReference>
<evidence type="ECO:0000256" key="9">
    <source>
        <dbReference type="ARBA" id="ARBA00023319"/>
    </source>
</evidence>
<comment type="similarity">
    <text evidence="3">Belongs to the protein kinase superfamily. CAMK Ser/Thr protein kinase family.</text>
</comment>
<evidence type="ECO:0000256" key="10">
    <source>
        <dbReference type="SAM" id="MobiDB-lite"/>
    </source>
</evidence>
<evidence type="ECO:0000259" key="11">
    <source>
        <dbReference type="PROSITE" id="PS50835"/>
    </source>
</evidence>
<keyword evidence="9" id="KW-0393">Immunoglobulin domain</keyword>
<keyword evidence="6" id="KW-0175">Coiled coil</keyword>
<evidence type="ECO:0000256" key="6">
    <source>
        <dbReference type="ARBA" id="ARBA00023054"/>
    </source>
</evidence>
<feature type="region of interest" description="Disordered" evidence="10">
    <location>
        <begin position="1217"/>
        <end position="1237"/>
    </location>
</feature>
<dbReference type="GO" id="GO:0008092">
    <property type="term" value="F:cytoskeletal protein binding"/>
    <property type="evidence" value="ECO:0007669"/>
    <property type="project" value="UniProtKB-ARBA"/>
</dbReference>
<feature type="domain" description="Ig-like" evidence="11">
    <location>
        <begin position="207"/>
        <end position="295"/>
    </location>
</feature>
<feature type="domain" description="Ig-like" evidence="11">
    <location>
        <begin position="2228"/>
        <end position="2318"/>
    </location>
</feature>
<evidence type="ECO:0000256" key="5">
    <source>
        <dbReference type="ARBA" id="ARBA00022737"/>
    </source>
</evidence>
<dbReference type="FunFam" id="2.60.40.10:FF:000345">
    <property type="entry name" value="Muscle M-line assembly protein unc-89"/>
    <property type="match status" value="1"/>
</dbReference>
<reference evidence="12" key="1">
    <citation type="submission" date="2016-01" db="EMBL/GenBank/DDBJ databases">
        <title>Reference transcriptome for the parasite Schistocephalus solidus: insights into the molecular evolution of parasitism.</title>
        <authorList>
            <person name="Hebert F.O."/>
            <person name="Grambauer S."/>
            <person name="Barber I."/>
            <person name="Landry C.R."/>
            <person name="Aubin-Horth N."/>
        </authorList>
    </citation>
    <scope>NUCLEOTIDE SEQUENCE</scope>
</reference>
<feature type="domain" description="Ig-like" evidence="11">
    <location>
        <begin position="431"/>
        <end position="540"/>
    </location>
</feature>
<dbReference type="GO" id="GO:0060298">
    <property type="term" value="P:positive regulation of sarcomere organization"/>
    <property type="evidence" value="ECO:0007669"/>
    <property type="project" value="UniProtKB-ARBA"/>
</dbReference>
<evidence type="ECO:0000256" key="2">
    <source>
        <dbReference type="ARBA" id="ARBA00004657"/>
    </source>
</evidence>
<organism evidence="12">
    <name type="scientific">Schistocephalus solidus</name>
    <name type="common">Tapeworm</name>
    <dbReference type="NCBI Taxonomy" id="70667"/>
    <lineage>
        <taxon>Eukaryota</taxon>
        <taxon>Metazoa</taxon>
        <taxon>Spiralia</taxon>
        <taxon>Lophotrochozoa</taxon>
        <taxon>Platyhelminthes</taxon>
        <taxon>Cestoda</taxon>
        <taxon>Eucestoda</taxon>
        <taxon>Diphyllobothriidea</taxon>
        <taxon>Diphyllobothriidae</taxon>
        <taxon>Schistocephalus</taxon>
    </lineage>
</organism>
<proteinExistence type="inferred from homology"/>
<dbReference type="FunFam" id="2.60.40.10:FF:000107">
    <property type="entry name" value="Myosin, light chain kinase a"/>
    <property type="match status" value="2"/>
</dbReference>
<evidence type="ECO:0000256" key="1">
    <source>
        <dbReference type="ARBA" id="ARBA00004123"/>
    </source>
</evidence>
<dbReference type="FunFam" id="2.60.40.10:FF:000425">
    <property type="entry name" value="Myosin light chain kinase"/>
    <property type="match status" value="2"/>
</dbReference>
<dbReference type="GO" id="GO:0031672">
    <property type="term" value="C:A band"/>
    <property type="evidence" value="ECO:0007669"/>
    <property type="project" value="UniProtKB-ARBA"/>
</dbReference>
<dbReference type="Pfam" id="PF07679">
    <property type="entry name" value="I-set"/>
    <property type="match status" value="16"/>
</dbReference>
<dbReference type="InterPro" id="IPR013783">
    <property type="entry name" value="Ig-like_fold"/>
</dbReference>
<keyword evidence="8" id="KW-0539">Nucleus</keyword>
<evidence type="ECO:0000313" key="12">
    <source>
        <dbReference type="EMBL" id="JAP56176.1"/>
    </source>
</evidence>
<dbReference type="SMART" id="SM00408">
    <property type="entry name" value="IGc2"/>
    <property type="match status" value="14"/>
</dbReference>
<dbReference type="SUPFAM" id="SSF48726">
    <property type="entry name" value="Immunoglobulin"/>
    <property type="match status" value="17"/>
</dbReference>
<sequence length="2534" mass="278750">PDVVYADVAETIYHMALQVTPMVPLYKAEFAHPVHSKPVLEAGYSSEEELNRPMDVTPMVPKEKFTTVMQTPVPAHPDVVLGTVSDLTHQQALQVIPLVPSHRTEVQKPVMSRPVLEPGFETTVNVEREMDIEQELTQTIYETRMTATVPAKPTLVSGFETVVDMERPLDVVPLVPRPEERFQSSLTTDVPVQYLPVDLVVEVPVPPRFTKQLEDIVAEEGSQVVLEGVVEGRPTPAISWYRASTALTDSPDFRLEYVDGSVRLTLPEMTEKETGTYTCEATNPAGRAVNSANLSIRVKTLAPKFIKGLENTTVSDGNTIRLIVKASGKPKPNVKWHVNGKQITSSPDYILEEFPDGVHTLTIPRCLLGNTGRYTVKAENEAGEAITSGNVTVLEPLRPTTVPAPVDQVTRTELQVPLATPSVGVVIPPTPEVPVFTKPLNPRQTAEEGLPLTLKVEAKGNPLPFLRWYRNGQPLESSPDCRVSQFGPYVATPDALMPEAATMAGEVEIPEVFTSDVGRLLCVAENAFGRAETSLQLDIQPKVPPITPVTIQSVQMYPQKPWFSTELEPEITVSSGAQVVLTTEAVGNPLPFLRWYFNGTPLEPSSECSLTQMGPKLENVEAIQDEPVAMTGRLVINEIFPTDAGIYKCVAENSAGQAVTELALNVLTPTPMQPIGSPPKFSKLPPPETSCSPGENAVLEIQVIGEPAPKVSWYRSGLELQPSRKYKIDSNPEIGVHRLTVLLVEQTDVCEYIVRATNEFGSVESTSRIVLKQSFTETPKQAYYEVDVQPKPFEPITVEFPYQPPHETSEISVQVKRPFSPVSLEVRMEADQQPEAEVPTTISRTNLDVNLAQQPSFAPVTMEIPYSEPSQPARFTEGLPKSADVQEGVTLQLTARIAGEPRPEMCWLKNGQPLQPSQKIFSSLELDNRTILTIIEPTVSDSGVYTALVQNSTGRDSSSIQLNVTPAPAQPTEQVPAEISPAEQPLPPQFVRAPVPLPQPPVGDVIECPGTLEVFESVPTVLEVQVMGRPEPLIEWFVNDRPVRPDYKHKVITLPEGTHCMTLESPSPINDTGRYRCVASNPYGTSQLVLTVKVEPKQQPKVQPPKFLTKPQPTITKKPQEPVMLEATFEGSPPPIISWHKDGKLVSPTDVPGERVQIRTTENSTSLTIQNLLPEDIGTWQCLASSTSGTATFRTKVQLEEPRRPSIEQPKKILVPSKRTSVSGPGLTPYPEIRQPPMPVCLKEGEKAHFSTMITSNPPPVVEWYVNGQLVVPGQKLDTDGNPKESTSFDGLLHHLCIQNCHPDDAGQVTVEARRSDVPIEVSRNEPNALVTATTSLEVIPAPSKVPQLRSVPRPVEAAPVPIIERPAEQFPPMKPPQFATILHTVNTPCGQPTTFEVDFLGEPLPDVVWYKDGVEVHNVVPCEVTSSPNRSILRIPNTQPQAAGVYSAVAINPAGQATTTSRLNVTQPIHEAPPGSAPSFLQPLPLQSAHLQPGQAVTFECKVVGEPSPRVFWEHDGKPVEQTESVRCFDQPPFHKLVLCQATLETAGTYTCIAINPHGQDSFTTNVSVEKPEQAPQQPPMILEGPKNLNVQEASPATFVAQVAGAPEPEISWLFNHTNVIKPSSCVQMKQFPDGRTVLTITKVVPEDSGEYTVRATNPLGTVESTAHLKVLSPNKPPSFIAALPEQPIQFPEGSSLSLTVEATGVPLPKLNWFRNGAPFTSSPDMQIVELTPTQHRLEVPELFLTDSCEFLVEAVNPFGRAVTKATLIVTADERKKVEPPVFVQSPPPQFNAPETATVRIDCAVQGHPKPKVRWFHNDLEITPTRVPSPQQMSKYELVVEQADNRHTVYIHNLNPSDAGEYIVRAENEVGVSACRTTIHVEHQPTKTGPIQFSRPLPQNVTTRPGYSTTLECEVEAIAPVTFSWYVNGLEIEKTSPNFVIFEEVNRSTLTIQFVPPEMLPGEVTVAAQTPDGASVVSTTILQMQVEPSPELSSPETTDLNLPPLHFTQALPEIQTVLRSQSVLNLEVAVSPTPVAPKFCWYVNGTNIDLMQPDIRPREVQIELVSPTQSRMIITRPDTTQIQEVTCQAFRADQPSDTGIKTTCYLRPASQEMPEKPLEQETSMRFIQPLEPLLSPEAGSTVVLQTTVEAVPSAEISWVINQPETAQRCEIIPLIDQSHPTYTTSQLVLHNFNPQTDDGVVIQAIARNTQSQEVSTSCNLKEAQPQPTVAHFTQLLQPELQVPERHRAILECIVDSSHPPVDFKWYVNGLEIGPEMFKQVVIGKERFRSVLNIECVEPELAGLVSVEVLYPQGKLVSTCNLEVLPAESTRVQESRTTIQIAGKPAEEFQPIEMEVPIVTPLSLIQPLYDQTVQEGQPVLLTCQITAPVTELANLSVTWLHDGQEMDETVAEKSFDITSGVATLSIRETFLSDEGVYTCDLLSQNMGQTVHTEAALNVLKRKASETVIQDQQLPTKRHHPKSEKMEEPKQPVPVEVAPIQSQQLDSESGPERPQMSERMIELKPQQEFQPVSME</sequence>
<dbReference type="SMART" id="SM00409">
    <property type="entry name" value="IG"/>
    <property type="match status" value="17"/>
</dbReference>
<feature type="domain" description="Ig-like" evidence="11">
    <location>
        <begin position="679"/>
        <end position="770"/>
    </location>
</feature>
<evidence type="ECO:0000256" key="4">
    <source>
        <dbReference type="ARBA" id="ARBA00022490"/>
    </source>
</evidence>
<dbReference type="FunFam" id="2.60.40.10:FF:000031">
    <property type="entry name" value="Myosin-binding protein C, slow type"/>
    <property type="match status" value="1"/>
</dbReference>
<dbReference type="FunFam" id="2.60.40.10:FF:000032">
    <property type="entry name" value="palladin isoform X1"/>
    <property type="match status" value="1"/>
</dbReference>
<dbReference type="Gene3D" id="2.60.40.10">
    <property type="entry name" value="Immunoglobulins"/>
    <property type="match status" value="17"/>
</dbReference>
<dbReference type="GO" id="GO:0031674">
    <property type="term" value="C:I band"/>
    <property type="evidence" value="ECO:0007669"/>
    <property type="project" value="UniProtKB-ARBA"/>
</dbReference>
<dbReference type="FunFam" id="2.60.40.10:FF:000080">
    <property type="entry name" value="Myosin light chain kinase, smooth muscle"/>
    <property type="match status" value="1"/>
</dbReference>
<feature type="domain" description="Ig-like" evidence="11">
    <location>
        <begin position="1581"/>
        <end position="1674"/>
    </location>
</feature>
<keyword evidence="5" id="KW-0677">Repeat</keyword>
<protein>
    <recommendedName>
        <fullName evidence="11">Ig-like domain-containing protein</fullName>
    </recommendedName>
</protein>
<dbReference type="InterPro" id="IPR007110">
    <property type="entry name" value="Ig-like_dom"/>
</dbReference>
<feature type="domain" description="Ig-like" evidence="11">
    <location>
        <begin position="1210"/>
        <end position="1323"/>
    </location>
</feature>
<evidence type="ECO:0000256" key="3">
    <source>
        <dbReference type="ARBA" id="ARBA00006692"/>
    </source>
</evidence>
<name>A0A0X3QA72_SCHSO</name>
<dbReference type="EMBL" id="GEEE01007049">
    <property type="protein sequence ID" value="JAP56176.1"/>
    <property type="molecule type" value="Transcribed_RNA"/>
</dbReference>
<gene>
    <name evidence="12" type="ORF">TR108505</name>
</gene>
<accession>A0A0X3QA72</accession>
<feature type="domain" description="Ig-like" evidence="11">
    <location>
        <begin position="1377"/>
        <end position="1467"/>
    </location>
</feature>
<dbReference type="GO" id="GO:0045989">
    <property type="term" value="P:positive regulation of striated muscle contraction"/>
    <property type="evidence" value="ECO:0007669"/>
    <property type="project" value="UniProtKB-ARBA"/>
</dbReference>
<feature type="domain" description="Ig-like" evidence="11">
    <location>
        <begin position="303"/>
        <end position="392"/>
    </location>
</feature>
<dbReference type="InterPro" id="IPR003599">
    <property type="entry name" value="Ig_sub"/>
</dbReference>
<feature type="domain" description="Ig-like" evidence="11">
    <location>
        <begin position="1479"/>
        <end position="1569"/>
    </location>
</feature>
<feature type="domain" description="Ig-like" evidence="11">
    <location>
        <begin position="1105"/>
        <end position="1198"/>
    </location>
</feature>
<evidence type="ECO:0000256" key="8">
    <source>
        <dbReference type="ARBA" id="ARBA00023242"/>
    </source>
</evidence>
<feature type="domain" description="Ig-like" evidence="11">
    <location>
        <begin position="859"/>
        <end position="965"/>
    </location>
</feature>
<dbReference type="CDD" id="cd00096">
    <property type="entry name" value="Ig"/>
    <property type="match status" value="2"/>
</dbReference>
<evidence type="ECO:0000256" key="7">
    <source>
        <dbReference type="ARBA" id="ARBA00023157"/>
    </source>
</evidence>
<keyword evidence="4" id="KW-0963">Cytoplasm</keyword>
<dbReference type="GO" id="GO:0005634">
    <property type="term" value="C:nucleus"/>
    <property type="evidence" value="ECO:0007669"/>
    <property type="project" value="UniProtKB-SubCell"/>
</dbReference>
<feature type="non-terminal residue" evidence="12">
    <location>
        <position position="1"/>
    </location>
</feature>
<feature type="domain" description="Ig-like" evidence="11">
    <location>
        <begin position="988"/>
        <end position="1095"/>
    </location>
</feature>
<feature type="domain" description="Ig-like" evidence="11">
    <location>
        <begin position="1891"/>
        <end position="1954"/>
    </location>
</feature>
<feature type="region of interest" description="Disordered" evidence="10">
    <location>
        <begin position="2467"/>
        <end position="2534"/>
    </location>
</feature>
<dbReference type="PROSITE" id="PS50835">
    <property type="entry name" value="IG_LIKE"/>
    <property type="match status" value="17"/>
</dbReference>
<comment type="subcellular location">
    <subcellularLocation>
        <location evidence="2">Cytoplasm</location>
        <location evidence="2">Myofibril</location>
    </subcellularLocation>
    <subcellularLocation>
        <location evidence="1">Nucleus</location>
    </subcellularLocation>
</comment>
<keyword evidence="7" id="KW-1015">Disulfide bond</keyword>
<feature type="domain" description="Ig-like" evidence="11">
    <location>
        <begin position="561"/>
        <end position="665"/>
    </location>
</feature>
<feature type="domain" description="Ig-like" evidence="11">
    <location>
        <begin position="1782"/>
        <end position="1881"/>
    </location>
</feature>
<dbReference type="PANTHER" id="PTHR47633">
    <property type="entry name" value="IMMUNOGLOBULIN"/>
    <property type="match status" value="1"/>
</dbReference>
<feature type="domain" description="Ig-like" evidence="11">
    <location>
        <begin position="1679"/>
        <end position="1772"/>
    </location>
</feature>
<feature type="non-terminal residue" evidence="12">
    <location>
        <position position="2534"/>
    </location>
</feature>
<feature type="domain" description="Ig-like" evidence="11">
    <location>
        <begin position="2357"/>
        <end position="2457"/>
    </location>
</feature>